<evidence type="ECO:0000313" key="1">
    <source>
        <dbReference type="EMBL" id="CAG2202810.1"/>
    </source>
</evidence>
<dbReference type="Proteomes" id="UP000683360">
    <property type="component" value="Unassembled WGS sequence"/>
</dbReference>
<organism evidence="1 2">
    <name type="scientific">Mytilus edulis</name>
    <name type="common">Blue mussel</name>
    <dbReference type="NCBI Taxonomy" id="6550"/>
    <lineage>
        <taxon>Eukaryota</taxon>
        <taxon>Metazoa</taxon>
        <taxon>Spiralia</taxon>
        <taxon>Lophotrochozoa</taxon>
        <taxon>Mollusca</taxon>
        <taxon>Bivalvia</taxon>
        <taxon>Autobranchia</taxon>
        <taxon>Pteriomorphia</taxon>
        <taxon>Mytilida</taxon>
        <taxon>Mytiloidea</taxon>
        <taxon>Mytilidae</taxon>
        <taxon>Mytilinae</taxon>
        <taxon>Mytilus</taxon>
    </lineage>
</organism>
<gene>
    <name evidence="1" type="ORF">MEDL_17317</name>
</gene>
<dbReference type="PANTHER" id="PTHR43581:SF4">
    <property type="entry name" value="ATP_GTP PHOSPHATASE"/>
    <property type="match status" value="1"/>
</dbReference>
<dbReference type="PANTHER" id="PTHR43581">
    <property type="entry name" value="ATP/GTP PHOSPHATASE"/>
    <property type="match status" value="1"/>
</dbReference>
<dbReference type="EMBL" id="CAJPWZ010000899">
    <property type="protein sequence ID" value="CAG2202810.1"/>
    <property type="molecule type" value="Genomic_DNA"/>
</dbReference>
<dbReference type="OrthoDB" id="6160474at2759"/>
<protein>
    <recommendedName>
        <fullName evidence="3">ATPase AAA-type core domain-containing protein</fullName>
    </recommendedName>
</protein>
<accession>A0A8S3R1A5</accession>
<evidence type="ECO:0008006" key="3">
    <source>
        <dbReference type="Google" id="ProtNLM"/>
    </source>
</evidence>
<dbReference type="Gene3D" id="3.40.50.300">
    <property type="entry name" value="P-loop containing nucleotide triphosphate hydrolases"/>
    <property type="match status" value="1"/>
</dbReference>
<reference evidence="1" key="1">
    <citation type="submission" date="2021-03" db="EMBL/GenBank/DDBJ databases">
        <authorList>
            <person name="Bekaert M."/>
        </authorList>
    </citation>
    <scope>NUCLEOTIDE SEQUENCE</scope>
</reference>
<dbReference type="AlphaFoldDB" id="A0A8S3R1A5"/>
<evidence type="ECO:0000313" key="2">
    <source>
        <dbReference type="Proteomes" id="UP000683360"/>
    </source>
</evidence>
<sequence length="419" mass="48405">MQFLKDLEKTYVATMAMRAIGPLQWTKSTKIACKDDNYIEACKRAEIINELLTSVEVDHDKAESIFNFLTHPSEYKFESTQNRSHIFVKERKSSKFHLLKTPAGIIEAKQFSLIMAHKNFNTICLEEPDRCMHPQMVERMRDIFRSESSDKVVIVISHNPFLINSITAEKTHVFFRNKTGQNSDKVSCGIHAIHDLNRHITDVDNLKKLIFAAKVLCMEGTADKILLEGLFDYIIKSADLDRCVKQSILTYQMVVLGSKTFDNPVSNFCEKIGLSAKWVFDRDKYIKLKDNKIDKIYTMDGVLGDYKLFGNKSIDYFLEDQKGFMKFSNKLAENQIFIWKSGELEDTIIDSLDQTQLKEIFKTDNPGKPIIKKMLTKIARDEMQTLAKYMYCSQRSTDVKRFITFLESEEKISLCSDSD</sequence>
<keyword evidence="2" id="KW-1185">Reference proteome</keyword>
<proteinExistence type="predicted"/>
<dbReference type="InterPro" id="IPR027417">
    <property type="entry name" value="P-loop_NTPase"/>
</dbReference>
<comment type="caution">
    <text evidence="1">The sequence shown here is derived from an EMBL/GenBank/DDBJ whole genome shotgun (WGS) entry which is preliminary data.</text>
</comment>
<dbReference type="SUPFAM" id="SSF52540">
    <property type="entry name" value="P-loop containing nucleoside triphosphate hydrolases"/>
    <property type="match status" value="1"/>
</dbReference>
<name>A0A8S3R1A5_MYTED</name>
<dbReference type="InterPro" id="IPR051396">
    <property type="entry name" value="Bact_Antivir_Def_Nuclease"/>
</dbReference>